<dbReference type="AlphaFoldDB" id="A0A933GLJ2"/>
<sequence>MSNPNPLSGRAISASLSVFVGQTVIGGYQVTLKFDPAVVRVTAVRGGTTPGFTSVTDYTDLAAANLDGNLTLVHFQTGTTIYEKVNFAVTEFDVVGATGAQVEVTLSIESLIGILQDGSNYELAEGTRHLIGPVIVTLVTEPETTIINKPAHPSNSSTAEFSFTSTNSQATFRCRLDGGDYTICTSPMSYPDRAEGSHSFSVKSVDPYLNEDSSPASYTWTIDLTSPVVSQFNIPSLSRSLTIPITSLAATDNFNFGVTYIITETPAQPITTDTGWSSIPPGEYKFLLEGEKTLYAWAKDAAGNVSAGLSAIVIVDWTAPTVTSFVIPTASNTLAVGVTSFIATDNVAVTGYLTTETAIAPDPAVPGWRITAQTSYTFSSEGVKTLYGWTKDAAGNVSVSKGALVNIDTIAPTVTVFEIPTTSNSLILPITIFTATDNPGGTGIAGYLVTETITTPGAGDQRWSASAPKSYKFNEAGQKTLYTWAKDAAGNVSASESRMVEVEILTWVNTYGGQNDDWANSIQVTNDGGYTLAGVTWSFGAGWDDAWVIKLNGDGNIQWQKTYGGDSSDHTNSIRPTTDGGYIVGGTSSASGFSDIWLVKLDGDGNIQWQKTYNNTNHDVTYSIEDTIDGGYIAAGLSWPFGGGKGEAWVMKLDESGNILWQKSYGSAEGAADFYYVYSLQQTTDGGFLMAGGTHARGASNNDIWITKLDGSGDIQWQKSYGGHDLNGSSSVQLTTDGGYIVAGWTRSYGAGSTDAWIFKLDGDGNIQWQKTYGGPDSDGADAIQQTDDGGYIFAGWTYSFGAGDADAWLVKLDEGGNIQWQKTYGGQDGDHAKSIQKTPDGSYIVAGSTSSFGAGKEDVWVMKLDGNGNIFSCSGALIGTPDAIGNYSDAATNSANATVKNTTASSLTSSAVTQNTDITPDDACTIPNPSPQE</sequence>
<dbReference type="EMBL" id="JACQWF010000211">
    <property type="protein sequence ID" value="MBI4595646.1"/>
    <property type="molecule type" value="Genomic_DNA"/>
</dbReference>
<dbReference type="Proteomes" id="UP000772181">
    <property type="component" value="Unassembled WGS sequence"/>
</dbReference>
<dbReference type="PANTHER" id="PTHR42754">
    <property type="entry name" value="ENDOGLUCANASE"/>
    <property type="match status" value="1"/>
</dbReference>
<evidence type="ECO:0008006" key="4">
    <source>
        <dbReference type="Google" id="ProtNLM"/>
    </source>
</evidence>
<accession>A0A933GLJ2</accession>
<reference evidence="2" key="1">
    <citation type="submission" date="2020-07" db="EMBL/GenBank/DDBJ databases">
        <title>Huge and variable diversity of episymbiotic CPR bacteria and DPANN archaea in groundwater ecosystems.</title>
        <authorList>
            <person name="He C.Y."/>
            <person name="Keren R."/>
            <person name="Whittaker M."/>
            <person name="Farag I.F."/>
            <person name="Doudna J."/>
            <person name="Cate J.H.D."/>
            <person name="Banfield J.F."/>
        </authorList>
    </citation>
    <scope>NUCLEOTIDE SEQUENCE</scope>
    <source>
        <strain evidence="2">NC_groundwater_1482_Ag_S-0.65um_47_24</strain>
    </source>
</reference>
<comment type="caution">
    <text evidence="2">The sequence shown here is derived from an EMBL/GenBank/DDBJ whole genome shotgun (WGS) entry which is preliminary data.</text>
</comment>
<evidence type="ECO:0000313" key="3">
    <source>
        <dbReference type="Proteomes" id="UP000772181"/>
    </source>
</evidence>
<evidence type="ECO:0000256" key="1">
    <source>
        <dbReference type="SAM" id="MobiDB-lite"/>
    </source>
</evidence>
<dbReference type="PANTHER" id="PTHR42754:SF1">
    <property type="entry name" value="LIPOPROTEIN"/>
    <property type="match status" value="1"/>
</dbReference>
<evidence type="ECO:0000313" key="2">
    <source>
        <dbReference type="EMBL" id="MBI4595646.1"/>
    </source>
</evidence>
<proteinExistence type="predicted"/>
<dbReference type="InterPro" id="IPR011047">
    <property type="entry name" value="Quinoprotein_ADH-like_sf"/>
</dbReference>
<feature type="region of interest" description="Disordered" evidence="1">
    <location>
        <begin position="912"/>
        <end position="934"/>
    </location>
</feature>
<name>A0A933GLJ2_UNCTE</name>
<organism evidence="2 3">
    <name type="scientific">Tectimicrobiota bacterium</name>
    <dbReference type="NCBI Taxonomy" id="2528274"/>
    <lineage>
        <taxon>Bacteria</taxon>
        <taxon>Pseudomonadati</taxon>
        <taxon>Nitrospinota/Tectimicrobiota group</taxon>
        <taxon>Candidatus Tectimicrobiota</taxon>
    </lineage>
</organism>
<protein>
    <recommendedName>
        <fullName evidence="4">Cohesin domain-containing protein</fullName>
    </recommendedName>
</protein>
<gene>
    <name evidence="2" type="ORF">HY730_04615</name>
</gene>
<dbReference type="SUPFAM" id="SSF50998">
    <property type="entry name" value="Quinoprotein alcohol dehydrogenase-like"/>
    <property type="match status" value="1"/>
</dbReference>